<dbReference type="InterPro" id="IPR052679">
    <property type="entry name" value="Cell_Prolif_Regulator"/>
</dbReference>
<evidence type="ECO:0000313" key="2">
    <source>
        <dbReference type="Proteomes" id="UP000694891"/>
    </source>
</evidence>
<dbReference type="AlphaFoldDB" id="A0A9Y4TUE4"/>
<dbReference type="RefSeq" id="XP_008301776.1">
    <property type="nucleotide sequence ID" value="XM_008303554.1"/>
</dbReference>
<organism evidence="2 3">
    <name type="scientific">Stegastes partitus</name>
    <name type="common">bicolor damselfish</name>
    <dbReference type="NCBI Taxonomy" id="144197"/>
    <lineage>
        <taxon>Eukaryota</taxon>
        <taxon>Metazoa</taxon>
        <taxon>Chordata</taxon>
        <taxon>Craniata</taxon>
        <taxon>Vertebrata</taxon>
        <taxon>Euteleostomi</taxon>
        <taxon>Actinopterygii</taxon>
        <taxon>Neopterygii</taxon>
        <taxon>Teleostei</taxon>
        <taxon>Neoteleostei</taxon>
        <taxon>Acanthomorphata</taxon>
        <taxon>Ovalentaria</taxon>
        <taxon>Pomacentridae</taxon>
        <taxon>Stegastes</taxon>
    </lineage>
</organism>
<dbReference type="PANTHER" id="PTHR35079">
    <property type="entry name" value="LUNG ADENOMA SUSCEPTIBILITY PROTEIN 2"/>
    <property type="match status" value="1"/>
</dbReference>
<gene>
    <name evidence="3" type="primary">cunh18orf54</name>
</gene>
<dbReference type="PANTHER" id="PTHR35079:SF1">
    <property type="entry name" value="LUNG ADENOMA SUSCEPTIBILITY PROTEIN 2"/>
    <property type="match status" value="1"/>
</dbReference>
<proteinExistence type="predicted"/>
<feature type="compositionally biased region" description="Polar residues" evidence="1">
    <location>
        <begin position="302"/>
        <end position="318"/>
    </location>
</feature>
<accession>A0A9Y4TUE4</accession>
<evidence type="ECO:0000256" key="1">
    <source>
        <dbReference type="SAM" id="MobiDB-lite"/>
    </source>
</evidence>
<name>A0A9Y4TUE4_9TELE</name>
<dbReference type="Proteomes" id="UP000694891">
    <property type="component" value="Unplaced"/>
</dbReference>
<feature type="compositionally biased region" description="Basic and acidic residues" evidence="1">
    <location>
        <begin position="245"/>
        <end position="254"/>
    </location>
</feature>
<protein>
    <submittedName>
        <fullName evidence="3">Lung adenoma susceptibility protein 2</fullName>
    </submittedName>
</protein>
<dbReference type="CTD" id="103185497"/>
<sequence length="318" mass="35481">MRRAGHGLNRKEVKMMEFMLDDFLSPESTVTSLLSSSGHLRSSLRPPEHNTTVRYRDKNYDSASAALDAYISDFERSRHGSEALTGTLVLQPKLPSTPRRARLGMLRNKDVLRERLTDQELDFLNLPVSSLRHRSNRDRVSMTTDELLSILISADLSPTNTDELLLRPPAAPDSAAGGGVAEALTGEEMEDHGSRDSSSVQKQPGPVEALKQMLFRLQSVESELQRRQQQQQQASAAPELPEGLKTPEKQRPDVELQGFPGSPSLHRALHHLNRLKLLVEEPTENPRMKEEEEEKDEDEGRYSSSSADGLISSQSKPS</sequence>
<reference evidence="3" key="1">
    <citation type="submission" date="2025-08" db="UniProtKB">
        <authorList>
            <consortium name="RefSeq"/>
        </authorList>
    </citation>
    <scope>IDENTIFICATION</scope>
</reference>
<keyword evidence="2" id="KW-1185">Reference proteome</keyword>
<feature type="region of interest" description="Disordered" evidence="1">
    <location>
        <begin position="221"/>
        <end position="318"/>
    </location>
</feature>
<evidence type="ECO:0000313" key="3">
    <source>
        <dbReference type="RefSeq" id="XP_008301776.1"/>
    </source>
</evidence>